<evidence type="ECO:0000256" key="3">
    <source>
        <dbReference type="ARBA" id="ARBA00006001"/>
    </source>
</evidence>
<keyword evidence="11 18" id="KW-0413">Isomerase</keyword>
<evidence type="ECO:0000256" key="10">
    <source>
        <dbReference type="ARBA" id="ARBA00023027"/>
    </source>
</evidence>
<evidence type="ECO:0000256" key="11">
    <source>
        <dbReference type="ARBA" id="ARBA00023235"/>
    </source>
</evidence>
<comment type="similarity">
    <text evidence="4 19">In the C-terminal section; belongs to the NnrD/CARKD family.</text>
</comment>
<comment type="caution">
    <text evidence="22">The sequence shown here is derived from an EMBL/GenBank/DDBJ whole genome shotgun (WGS) entry which is preliminary data.</text>
</comment>
<comment type="similarity">
    <text evidence="18">Belongs to the NnrE/AIBP family.</text>
</comment>
<dbReference type="SUPFAM" id="SSF64153">
    <property type="entry name" value="YjeF N-terminal domain-like"/>
    <property type="match status" value="1"/>
</dbReference>
<feature type="binding site" evidence="18">
    <location>
        <begin position="132"/>
        <end position="138"/>
    </location>
    <ligand>
        <name>(6S)-NADPHX</name>
        <dbReference type="ChEBI" id="CHEBI:64076"/>
    </ligand>
</feature>
<comment type="function">
    <text evidence="17">Catalyzes the dehydration of the S-form of NAD(P)HX at the expense of ADP, which is converted to AMP. Together with NAD(P)HX epimerase, which catalyzes the epimerization of the S- and R-forms, the enzyme allows the repair of both epimers of NAD(P)HX, a damaged form of NAD(P)H that is a result of enzymatic or heat-dependent hydration.</text>
</comment>
<evidence type="ECO:0000256" key="9">
    <source>
        <dbReference type="ARBA" id="ARBA00022958"/>
    </source>
</evidence>
<keyword evidence="5 18" id="KW-0479">Metal-binding</keyword>
<dbReference type="HAMAP" id="MF_01965">
    <property type="entry name" value="NADHX_dehydratase"/>
    <property type="match status" value="1"/>
</dbReference>
<evidence type="ECO:0000256" key="8">
    <source>
        <dbReference type="ARBA" id="ARBA00022857"/>
    </source>
</evidence>
<accession>A0ABW3LKN3</accession>
<dbReference type="HAMAP" id="MF_01966">
    <property type="entry name" value="NADHX_epimerase"/>
    <property type="match status" value="1"/>
</dbReference>
<dbReference type="InterPro" id="IPR000631">
    <property type="entry name" value="CARKD"/>
</dbReference>
<dbReference type="Gene3D" id="3.40.1190.20">
    <property type="match status" value="1"/>
</dbReference>
<feature type="binding site" evidence="18">
    <location>
        <position position="60"/>
    </location>
    <ligand>
        <name>K(+)</name>
        <dbReference type="ChEBI" id="CHEBI:29103"/>
    </ligand>
</feature>
<evidence type="ECO:0000256" key="13">
    <source>
        <dbReference type="ARBA" id="ARBA00023268"/>
    </source>
</evidence>
<comment type="cofactor">
    <cofactor evidence="18 19">
        <name>K(+)</name>
        <dbReference type="ChEBI" id="CHEBI:29103"/>
    </cofactor>
    <text evidence="18 19">Binds 1 potassium ion per subunit.</text>
</comment>
<dbReference type="Proteomes" id="UP001597040">
    <property type="component" value="Unassembled WGS sequence"/>
</dbReference>
<feature type="binding site" evidence="17">
    <location>
        <position position="441"/>
    </location>
    <ligand>
        <name>AMP</name>
        <dbReference type="ChEBI" id="CHEBI:456215"/>
    </ligand>
</feature>
<evidence type="ECO:0000256" key="1">
    <source>
        <dbReference type="ARBA" id="ARBA00000013"/>
    </source>
</evidence>
<keyword evidence="10 17" id="KW-0520">NAD</keyword>
<keyword evidence="8 17" id="KW-0521">NADP</keyword>
<dbReference type="InterPro" id="IPR030677">
    <property type="entry name" value="Nnr"/>
</dbReference>
<keyword evidence="9 18" id="KW-0630">Potassium</keyword>
<keyword evidence="13" id="KW-0511">Multifunctional enzyme</keyword>
<dbReference type="Gene3D" id="3.40.50.10260">
    <property type="entry name" value="YjeF N-terminal domain"/>
    <property type="match status" value="1"/>
</dbReference>
<comment type="catalytic activity">
    <reaction evidence="1 18 19">
        <text>(6R)-NADHX = (6S)-NADHX</text>
        <dbReference type="Rhea" id="RHEA:32215"/>
        <dbReference type="ChEBI" id="CHEBI:64074"/>
        <dbReference type="ChEBI" id="CHEBI:64075"/>
        <dbReference type="EC" id="5.1.99.6"/>
    </reaction>
</comment>
<dbReference type="NCBIfam" id="TIGR00197">
    <property type="entry name" value="yjeF_nterm"/>
    <property type="match status" value="1"/>
</dbReference>
<dbReference type="Pfam" id="PF01256">
    <property type="entry name" value="Carb_kinase"/>
    <property type="match status" value="1"/>
</dbReference>
<evidence type="ECO:0000256" key="4">
    <source>
        <dbReference type="ARBA" id="ARBA00009524"/>
    </source>
</evidence>
<feature type="domain" description="YjeF N-terminal" evidence="21">
    <location>
        <begin position="11"/>
        <end position="218"/>
    </location>
</feature>
<evidence type="ECO:0000256" key="7">
    <source>
        <dbReference type="ARBA" id="ARBA00022840"/>
    </source>
</evidence>
<dbReference type="RefSeq" id="WP_390361282.1">
    <property type="nucleotide sequence ID" value="NZ_JBHTKJ010000017.1"/>
</dbReference>
<comment type="subunit">
    <text evidence="17">Homotetramer.</text>
</comment>
<evidence type="ECO:0000256" key="18">
    <source>
        <dbReference type="HAMAP-Rule" id="MF_01966"/>
    </source>
</evidence>
<evidence type="ECO:0000259" key="20">
    <source>
        <dbReference type="PROSITE" id="PS51383"/>
    </source>
</evidence>
<dbReference type="InterPro" id="IPR036652">
    <property type="entry name" value="YjeF_N_dom_sf"/>
</dbReference>
<evidence type="ECO:0000256" key="16">
    <source>
        <dbReference type="ARBA" id="ARBA00049209"/>
    </source>
</evidence>
<evidence type="ECO:0000256" key="6">
    <source>
        <dbReference type="ARBA" id="ARBA00022741"/>
    </source>
</evidence>
<feature type="binding site" evidence="18">
    <location>
        <begin position="59"/>
        <end position="63"/>
    </location>
    <ligand>
        <name>(6S)-NADPHX</name>
        <dbReference type="ChEBI" id="CHEBI:64076"/>
    </ligand>
</feature>
<evidence type="ECO:0000256" key="19">
    <source>
        <dbReference type="PIRNR" id="PIRNR017184"/>
    </source>
</evidence>
<evidence type="ECO:0000256" key="2">
    <source>
        <dbReference type="ARBA" id="ARBA00000909"/>
    </source>
</evidence>
<name>A0ABW3LKN3_9BACI</name>
<dbReference type="EMBL" id="JBHTKJ010000017">
    <property type="protein sequence ID" value="MFD1038368.1"/>
    <property type="molecule type" value="Genomic_DNA"/>
</dbReference>
<comment type="function">
    <text evidence="18">Catalyzes the epimerization of the S- and R-forms of NAD(P)HX, a damaged form of NAD(P)H that is a result of enzymatic or heat-dependent hydration. This is a prerequisite for the S-specific NAD(P)H-hydrate dehydratase to allow the repair of both epimers of NAD(P)HX.</text>
</comment>
<evidence type="ECO:0000313" key="23">
    <source>
        <dbReference type="Proteomes" id="UP001597040"/>
    </source>
</evidence>
<comment type="cofactor">
    <cofactor evidence="17">
        <name>Mg(2+)</name>
        <dbReference type="ChEBI" id="CHEBI:18420"/>
    </cofactor>
</comment>
<keyword evidence="23" id="KW-1185">Reference proteome</keyword>
<reference evidence="23" key="1">
    <citation type="journal article" date="2019" name="Int. J. Syst. Evol. Microbiol.">
        <title>The Global Catalogue of Microorganisms (GCM) 10K type strain sequencing project: providing services to taxonomists for standard genome sequencing and annotation.</title>
        <authorList>
            <consortium name="The Broad Institute Genomics Platform"/>
            <consortium name="The Broad Institute Genome Sequencing Center for Infectious Disease"/>
            <person name="Wu L."/>
            <person name="Ma J."/>
        </authorList>
    </citation>
    <scope>NUCLEOTIDE SEQUENCE [LARGE SCALE GENOMIC DNA]</scope>
    <source>
        <strain evidence="23">CCUG 56754</strain>
    </source>
</reference>
<dbReference type="InterPro" id="IPR004443">
    <property type="entry name" value="YjeF_N_dom"/>
</dbReference>
<feature type="binding site" evidence="17">
    <location>
        <begin position="412"/>
        <end position="416"/>
    </location>
    <ligand>
        <name>AMP</name>
        <dbReference type="ChEBI" id="CHEBI:456215"/>
    </ligand>
</feature>
<sequence length="503" mass="54647">MKVYIVTAKEMYDIDNYTMKKIGMDGKLLMENAGRAVSEKVERLIEKSDRICIFVGPGNNGGDGFVIARTLMNKRYDVTIVQVVPDEKITGDALYHKNVFVNYGGSILIAQQESEVHDVTVNSDVVIDAILGLGVKGDLREGLITAVEVINEVANRVISVDIPSGLPADEGMEEFTSVQADFTIVIEAPKVSAFLQHTALYYGVWDTVSIGLPLIAFQRYAKRNVWGYEQFKDCMPRRDPYSHKGDHGKGLTIGGSATMPGSIVMTAKAALRAGAGLITIGTSEKVINRIASQCIEATYFPIHEQNNHPSIPFEEFDAITIGMGMGRSGNAAALVAHVVEQTDCPLIIDADGLFHVKTDLAKLKVRKSPTIVTPHPGEMAMLLDISVKELLITPFYWSMKIAQTYNVYVVLKGKHTIITTPEGIQVVNKSGNAGLAKGGSGDVLAGILLALVMQQRSVFQALCNACFIHGKAADLLVEETHSDQDLMASDVIEGISKVYRTLS</sequence>
<dbReference type="EC" id="5.1.99.6" evidence="19"/>
<dbReference type="PROSITE" id="PS51385">
    <property type="entry name" value="YJEF_N"/>
    <property type="match status" value="1"/>
</dbReference>
<evidence type="ECO:0000313" key="22">
    <source>
        <dbReference type="EMBL" id="MFD1038368.1"/>
    </source>
</evidence>
<dbReference type="PIRSF" id="PIRSF017184">
    <property type="entry name" value="Nnr"/>
    <property type="match status" value="1"/>
</dbReference>
<evidence type="ECO:0000256" key="5">
    <source>
        <dbReference type="ARBA" id="ARBA00022723"/>
    </source>
</evidence>
<proteinExistence type="inferred from homology"/>
<evidence type="ECO:0000256" key="17">
    <source>
        <dbReference type="HAMAP-Rule" id="MF_01965"/>
    </source>
</evidence>
<dbReference type="PANTHER" id="PTHR12592">
    <property type="entry name" value="ATP-DEPENDENT (S)-NAD(P)H-HYDRATE DEHYDRATASE FAMILY MEMBER"/>
    <property type="match status" value="1"/>
</dbReference>
<feature type="binding site" evidence="18">
    <location>
        <position position="164"/>
    </location>
    <ligand>
        <name>K(+)</name>
        <dbReference type="ChEBI" id="CHEBI:29103"/>
    </ligand>
</feature>
<comment type="catalytic activity">
    <reaction evidence="16 17 19">
        <text>(6S)-NADPHX + ADP = AMP + phosphate + NADPH + H(+)</text>
        <dbReference type="Rhea" id="RHEA:32235"/>
        <dbReference type="ChEBI" id="CHEBI:15378"/>
        <dbReference type="ChEBI" id="CHEBI:43474"/>
        <dbReference type="ChEBI" id="CHEBI:57783"/>
        <dbReference type="ChEBI" id="CHEBI:64076"/>
        <dbReference type="ChEBI" id="CHEBI:456215"/>
        <dbReference type="ChEBI" id="CHEBI:456216"/>
        <dbReference type="EC" id="4.2.1.136"/>
    </reaction>
</comment>
<dbReference type="InterPro" id="IPR017953">
    <property type="entry name" value="Carbohydrate_kinase_pred_CS"/>
</dbReference>
<dbReference type="PROSITE" id="PS01050">
    <property type="entry name" value="YJEF_C_2"/>
    <property type="match status" value="1"/>
</dbReference>
<evidence type="ECO:0000259" key="21">
    <source>
        <dbReference type="PROSITE" id="PS51385"/>
    </source>
</evidence>
<feature type="domain" description="YjeF C-terminal" evidence="20">
    <location>
        <begin position="227"/>
        <end position="502"/>
    </location>
</feature>
<comment type="similarity">
    <text evidence="3 19">In the N-terminal section; belongs to the NnrE/AIBP family.</text>
</comment>
<comment type="caution">
    <text evidence="17">Lacks conserved residue(s) required for the propagation of feature annotation.</text>
</comment>
<keyword evidence="7 17" id="KW-0067">ATP-binding</keyword>
<keyword evidence="12 17" id="KW-0456">Lyase</keyword>
<comment type="catalytic activity">
    <reaction evidence="2 18 19">
        <text>(6R)-NADPHX = (6S)-NADPHX</text>
        <dbReference type="Rhea" id="RHEA:32227"/>
        <dbReference type="ChEBI" id="CHEBI:64076"/>
        <dbReference type="ChEBI" id="CHEBI:64077"/>
        <dbReference type="EC" id="5.1.99.6"/>
    </reaction>
</comment>
<dbReference type="NCBIfam" id="TIGR00196">
    <property type="entry name" value="yjeF_cterm"/>
    <property type="match status" value="1"/>
</dbReference>
<gene>
    <name evidence="17" type="primary">nnrD</name>
    <name evidence="18" type="synonym">nnrE</name>
    <name evidence="22" type="ORF">ACFQ3N_08145</name>
</gene>
<feature type="binding site" evidence="17">
    <location>
        <position position="324"/>
    </location>
    <ligand>
        <name>(6S)-NADPHX</name>
        <dbReference type="ChEBI" id="CHEBI:64076"/>
    </ligand>
</feature>
<dbReference type="SUPFAM" id="SSF53613">
    <property type="entry name" value="Ribokinase-like"/>
    <property type="match status" value="1"/>
</dbReference>
<comment type="catalytic activity">
    <reaction evidence="15 17 19">
        <text>(6S)-NADHX + ADP = AMP + phosphate + NADH + H(+)</text>
        <dbReference type="Rhea" id="RHEA:32223"/>
        <dbReference type="ChEBI" id="CHEBI:15378"/>
        <dbReference type="ChEBI" id="CHEBI:43474"/>
        <dbReference type="ChEBI" id="CHEBI:57945"/>
        <dbReference type="ChEBI" id="CHEBI:64074"/>
        <dbReference type="ChEBI" id="CHEBI:456215"/>
        <dbReference type="ChEBI" id="CHEBI:456216"/>
        <dbReference type="EC" id="4.2.1.136"/>
    </reaction>
</comment>
<feature type="binding site" evidence="17">
    <location>
        <position position="375"/>
    </location>
    <ligand>
        <name>(6S)-NADPHX</name>
        <dbReference type="ChEBI" id="CHEBI:64076"/>
    </ligand>
</feature>
<evidence type="ECO:0000256" key="14">
    <source>
        <dbReference type="ARBA" id="ARBA00025153"/>
    </source>
</evidence>
<dbReference type="PANTHER" id="PTHR12592:SF0">
    <property type="entry name" value="ATP-DEPENDENT (S)-NAD(P)H-HYDRATE DEHYDRATASE"/>
    <property type="match status" value="1"/>
</dbReference>
<dbReference type="InterPro" id="IPR029056">
    <property type="entry name" value="Ribokinase-like"/>
</dbReference>
<organism evidence="22 23">
    <name type="scientific">Virgibacillus byunsanensis</name>
    <dbReference type="NCBI Taxonomy" id="570945"/>
    <lineage>
        <taxon>Bacteria</taxon>
        <taxon>Bacillati</taxon>
        <taxon>Bacillota</taxon>
        <taxon>Bacilli</taxon>
        <taxon>Bacillales</taxon>
        <taxon>Bacillaceae</taxon>
        <taxon>Virgibacillus</taxon>
    </lineage>
</organism>
<evidence type="ECO:0000256" key="12">
    <source>
        <dbReference type="ARBA" id="ARBA00023239"/>
    </source>
</evidence>
<keyword evidence="6 17" id="KW-0547">Nucleotide-binding</keyword>
<evidence type="ECO:0000256" key="15">
    <source>
        <dbReference type="ARBA" id="ARBA00048238"/>
    </source>
</evidence>
<comment type="function">
    <text evidence="14 19">Bifunctional enzyme that catalyzes the epimerization of the S- and R-forms of NAD(P)HX and the dehydration of the S-form of NAD(P)HX at the expense of ADP, which is converted to AMP. This allows the repair of both epimers of NAD(P)HX, a damaged form of NAD(P)H that is a result of enzymatic or heat-dependent hydration.</text>
</comment>
<feature type="binding site" evidence="18">
    <location>
        <position position="128"/>
    </location>
    <ligand>
        <name>K(+)</name>
        <dbReference type="ChEBI" id="CHEBI:29103"/>
    </ligand>
</feature>
<feature type="binding site" evidence="17">
    <location>
        <position position="442"/>
    </location>
    <ligand>
        <name>(6S)-NADPHX</name>
        <dbReference type="ChEBI" id="CHEBI:64076"/>
    </ligand>
</feature>
<comment type="similarity">
    <text evidence="17">Belongs to the NnrD/CARKD family.</text>
</comment>
<dbReference type="Pfam" id="PF03853">
    <property type="entry name" value="YjeF_N"/>
    <property type="match status" value="1"/>
</dbReference>
<dbReference type="CDD" id="cd01171">
    <property type="entry name" value="YXKO-related"/>
    <property type="match status" value="1"/>
</dbReference>
<protein>
    <recommendedName>
        <fullName evidence="19">Bifunctional NAD(P)H-hydrate repair enzyme</fullName>
    </recommendedName>
    <alternativeName>
        <fullName evidence="19">Nicotinamide nucleotide repair protein</fullName>
    </alternativeName>
    <domain>
        <recommendedName>
            <fullName evidence="19">ADP-dependent (S)-NAD(P)H-hydrate dehydratase</fullName>
            <ecNumber evidence="19">4.2.1.136</ecNumber>
        </recommendedName>
        <alternativeName>
            <fullName evidence="19">ADP-dependent NAD(P)HX dehydratase</fullName>
        </alternativeName>
    </domain>
    <domain>
        <recommendedName>
            <fullName evidence="19">NAD(P)H-hydrate epimerase</fullName>
            <ecNumber evidence="19">5.1.99.6</ecNumber>
        </recommendedName>
    </domain>
</protein>
<feature type="binding site" evidence="18">
    <location>
        <position position="161"/>
    </location>
    <ligand>
        <name>(6S)-NADPHX</name>
        <dbReference type="ChEBI" id="CHEBI:64076"/>
    </ligand>
</feature>
<dbReference type="PROSITE" id="PS51383">
    <property type="entry name" value="YJEF_C_3"/>
    <property type="match status" value="1"/>
</dbReference>
<dbReference type="EC" id="4.2.1.136" evidence="19"/>